<feature type="compositionally biased region" description="Low complexity" evidence="2">
    <location>
        <begin position="141"/>
        <end position="160"/>
    </location>
</feature>
<comment type="subcellular location">
    <subcellularLocation>
        <location evidence="1">Nucleus</location>
    </subcellularLocation>
</comment>
<dbReference type="InterPro" id="IPR004210">
    <property type="entry name" value="BESS_motif"/>
</dbReference>
<keyword evidence="1" id="KW-0539">Nucleus</keyword>
<evidence type="ECO:0000256" key="1">
    <source>
        <dbReference type="PROSITE-ProRule" id="PRU00371"/>
    </source>
</evidence>
<evidence type="ECO:0000256" key="2">
    <source>
        <dbReference type="SAM" id="MobiDB-lite"/>
    </source>
</evidence>
<accession>A0AAV4H808</accession>
<dbReference type="Proteomes" id="UP000762676">
    <property type="component" value="Unassembled WGS sequence"/>
</dbReference>
<dbReference type="GO" id="GO:0005667">
    <property type="term" value="C:transcription regulator complex"/>
    <property type="evidence" value="ECO:0007669"/>
    <property type="project" value="TreeGrafter"/>
</dbReference>
<dbReference type="PANTHER" id="PTHR12243:SF69">
    <property type="entry name" value="SI:CH73-59F11.3"/>
    <property type="match status" value="1"/>
</dbReference>
<feature type="domain" description="BESS" evidence="4">
    <location>
        <begin position="189"/>
        <end position="228"/>
    </location>
</feature>
<keyword evidence="6" id="KW-1185">Reference proteome</keyword>
<evidence type="ECO:0000313" key="5">
    <source>
        <dbReference type="EMBL" id="GFR94252.1"/>
    </source>
</evidence>
<evidence type="ECO:0000259" key="3">
    <source>
        <dbReference type="PROSITE" id="PS51029"/>
    </source>
</evidence>
<dbReference type="SMART" id="SM00595">
    <property type="entry name" value="MADF"/>
    <property type="match status" value="1"/>
</dbReference>
<dbReference type="GO" id="GO:0006357">
    <property type="term" value="P:regulation of transcription by RNA polymerase II"/>
    <property type="evidence" value="ECO:0007669"/>
    <property type="project" value="TreeGrafter"/>
</dbReference>
<proteinExistence type="predicted"/>
<dbReference type="Pfam" id="PF02944">
    <property type="entry name" value="BESS"/>
    <property type="match status" value="1"/>
</dbReference>
<dbReference type="AlphaFoldDB" id="A0AAV4H808"/>
<reference evidence="5 6" key="1">
    <citation type="journal article" date="2021" name="Elife">
        <title>Chloroplast acquisition without the gene transfer in kleptoplastic sea slugs, Plakobranchus ocellatus.</title>
        <authorList>
            <person name="Maeda T."/>
            <person name="Takahashi S."/>
            <person name="Yoshida T."/>
            <person name="Shimamura S."/>
            <person name="Takaki Y."/>
            <person name="Nagai Y."/>
            <person name="Toyoda A."/>
            <person name="Suzuki Y."/>
            <person name="Arimoto A."/>
            <person name="Ishii H."/>
            <person name="Satoh N."/>
            <person name="Nishiyama T."/>
            <person name="Hasebe M."/>
            <person name="Maruyama T."/>
            <person name="Minagawa J."/>
            <person name="Obokata J."/>
            <person name="Shigenobu S."/>
        </authorList>
    </citation>
    <scope>NUCLEOTIDE SEQUENCE [LARGE SCALE GENOMIC DNA]</scope>
</reference>
<dbReference type="PROSITE" id="PS51031">
    <property type="entry name" value="BESS"/>
    <property type="match status" value="1"/>
</dbReference>
<gene>
    <name evidence="5" type="ORF">ElyMa_002664000</name>
</gene>
<dbReference type="GO" id="GO:0003677">
    <property type="term" value="F:DNA binding"/>
    <property type="evidence" value="ECO:0007669"/>
    <property type="project" value="InterPro"/>
</dbReference>
<dbReference type="Pfam" id="PF10545">
    <property type="entry name" value="MADF_DNA_bdg"/>
    <property type="match status" value="1"/>
</dbReference>
<dbReference type="InterPro" id="IPR039353">
    <property type="entry name" value="TF_Adf1"/>
</dbReference>
<evidence type="ECO:0000259" key="4">
    <source>
        <dbReference type="PROSITE" id="PS51031"/>
    </source>
</evidence>
<organism evidence="5 6">
    <name type="scientific">Elysia marginata</name>
    <dbReference type="NCBI Taxonomy" id="1093978"/>
    <lineage>
        <taxon>Eukaryota</taxon>
        <taxon>Metazoa</taxon>
        <taxon>Spiralia</taxon>
        <taxon>Lophotrochozoa</taxon>
        <taxon>Mollusca</taxon>
        <taxon>Gastropoda</taxon>
        <taxon>Heterobranchia</taxon>
        <taxon>Euthyneura</taxon>
        <taxon>Panpulmonata</taxon>
        <taxon>Sacoglossa</taxon>
        <taxon>Placobranchoidea</taxon>
        <taxon>Plakobranchidae</taxon>
        <taxon>Elysia</taxon>
    </lineage>
</organism>
<dbReference type="GO" id="GO:0005634">
    <property type="term" value="C:nucleus"/>
    <property type="evidence" value="ECO:0007669"/>
    <property type="project" value="UniProtKB-SubCell"/>
</dbReference>
<dbReference type="PANTHER" id="PTHR12243">
    <property type="entry name" value="MADF DOMAIN TRANSCRIPTION FACTOR"/>
    <property type="match status" value="1"/>
</dbReference>
<comment type="caution">
    <text evidence="5">The sequence shown here is derived from an EMBL/GenBank/DDBJ whole genome shotgun (WGS) entry which is preliminary data.</text>
</comment>
<name>A0AAV4H808_9GAST</name>
<dbReference type="PROSITE" id="PS51029">
    <property type="entry name" value="MADF"/>
    <property type="match status" value="1"/>
</dbReference>
<feature type="region of interest" description="Disordered" evidence="2">
    <location>
        <begin position="122"/>
        <end position="170"/>
    </location>
</feature>
<dbReference type="InterPro" id="IPR006578">
    <property type="entry name" value="MADF-dom"/>
</dbReference>
<protein>
    <submittedName>
        <fullName evidence="5">Calmodulin</fullName>
    </submittedName>
</protein>
<dbReference type="EMBL" id="BMAT01005489">
    <property type="protein sequence ID" value="GFR94252.1"/>
    <property type="molecule type" value="Genomic_DNA"/>
</dbReference>
<sequence length="313" mass="35620">MDADPNWVESFICAIEKKPCLYDKSDSGYCNRDIKSKTWSEVYETVVTGWDSLSEQDKKLKGNELQQRWKNLQHSFLRELREQKKVTSGQAAKKKRRKYIYFDQLLFLLPTLDQRETASNLQLREDEQNEDAGSPGTENEVPASAPVAGPSSPAPRTAPRASKKRQSSANTYEQSLLNILSEKSRAEEIDEDKYFLLSFLPALKRMPPERKFQAKIELMKVIHTFDRPVQTQFVPDHRPVATIARPQVYPIECYSTATAETGFFSAQLSLLLNAQTILCCLAPHRQLAPALNRRVAKLRTHSTLFKVTGGMPI</sequence>
<feature type="domain" description="MADF" evidence="3">
    <location>
        <begin position="10"/>
        <end position="113"/>
    </location>
</feature>
<evidence type="ECO:0000313" key="6">
    <source>
        <dbReference type="Proteomes" id="UP000762676"/>
    </source>
</evidence>